<dbReference type="Pfam" id="PF00144">
    <property type="entry name" value="Beta-lactamase"/>
    <property type="match status" value="1"/>
</dbReference>
<evidence type="ECO:0000313" key="5">
    <source>
        <dbReference type="Proteomes" id="UP000001401"/>
    </source>
</evidence>
<dbReference type="EMBL" id="CP002394">
    <property type="protein sequence ID" value="ADU32191.1"/>
    <property type="molecule type" value="Genomic_DNA"/>
</dbReference>
<proteinExistence type="predicted"/>
<evidence type="ECO:0000313" key="4">
    <source>
        <dbReference type="EMBL" id="ADU32191.1"/>
    </source>
</evidence>
<dbReference type="InterPro" id="IPR001466">
    <property type="entry name" value="Beta-lactam-related"/>
</dbReference>
<dbReference type="Proteomes" id="UP000001401">
    <property type="component" value="Chromosome"/>
</dbReference>
<dbReference type="KEGG" id="bco:Bcell_3957"/>
<name>E6TVR3_EVAC2</name>
<keyword evidence="2" id="KW-0472">Membrane</keyword>
<dbReference type="InterPro" id="IPR012338">
    <property type="entry name" value="Beta-lactam/transpept-like"/>
</dbReference>
<organism evidence="4 5">
    <name type="scientific">Evansella cellulosilytica (strain ATCC 21833 / DSM 2522 / FERM P-1141 / JCM 9156 / N-4)</name>
    <name type="common">Bacillus cellulosilyticus</name>
    <dbReference type="NCBI Taxonomy" id="649639"/>
    <lineage>
        <taxon>Bacteria</taxon>
        <taxon>Bacillati</taxon>
        <taxon>Bacillota</taxon>
        <taxon>Bacilli</taxon>
        <taxon>Bacillales</taxon>
        <taxon>Bacillaceae</taxon>
        <taxon>Evansella</taxon>
    </lineage>
</organism>
<dbReference type="PANTHER" id="PTHR46825">
    <property type="entry name" value="D-ALANYL-D-ALANINE-CARBOXYPEPTIDASE/ENDOPEPTIDASE AMPH"/>
    <property type="match status" value="1"/>
</dbReference>
<keyword evidence="5" id="KW-1185">Reference proteome</keyword>
<dbReference type="HOGENOM" id="CLU_020027_2_2_9"/>
<dbReference type="InterPro" id="IPR050491">
    <property type="entry name" value="AmpC-like"/>
</dbReference>
<comment type="subcellular location">
    <subcellularLocation>
        <location evidence="1">Membrane</location>
    </subcellularLocation>
</comment>
<evidence type="ECO:0000259" key="3">
    <source>
        <dbReference type="Pfam" id="PF00144"/>
    </source>
</evidence>
<protein>
    <submittedName>
        <fullName evidence="4">Beta-lactamase</fullName>
    </submittedName>
</protein>
<reference evidence="4 5" key="1">
    <citation type="submission" date="2010-12" db="EMBL/GenBank/DDBJ databases">
        <title>Complete sequence of Bacillus cellulosilyticus DSM 2522.</title>
        <authorList>
            <consortium name="US DOE Joint Genome Institute"/>
            <person name="Lucas S."/>
            <person name="Copeland A."/>
            <person name="Lapidus A."/>
            <person name="Cheng J.-F."/>
            <person name="Bruce D."/>
            <person name="Goodwin L."/>
            <person name="Pitluck S."/>
            <person name="Chertkov O."/>
            <person name="Detter J.C."/>
            <person name="Han C."/>
            <person name="Tapia R."/>
            <person name="Land M."/>
            <person name="Hauser L."/>
            <person name="Jeffries C."/>
            <person name="Kyrpides N."/>
            <person name="Ivanova N."/>
            <person name="Mikhailova N."/>
            <person name="Brumm P."/>
            <person name="Mead D."/>
            <person name="Woyke T."/>
        </authorList>
    </citation>
    <scope>NUCLEOTIDE SEQUENCE [LARGE SCALE GENOMIC DNA]</scope>
    <source>
        <strain evidence="5">ATCC 21833 / DSM 2522 / FERM P-1141 / JCM 9156 / N-4</strain>
    </source>
</reference>
<dbReference type="OrthoDB" id="9803467at2"/>
<gene>
    <name evidence="4" type="ordered locus">Bcell_3957</name>
</gene>
<dbReference type="AlphaFoldDB" id="E6TVR3"/>
<dbReference type="SUPFAM" id="SSF56601">
    <property type="entry name" value="beta-lactamase/transpeptidase-like"/>
    <property type="match status" value="1"/>
</dbReference>
<dbReference type="Gene3D" id="3.40.710.10">
    <property type="entry name" value="DD-peptidase/beta-lactamase superfamily"/>
    <property type="match status" value="1"/>
</dbReference>
<dbReference type="STRING" id="649639.Bcell_3957"/>
<accession>E6TVR3</accession>
<dbReference type="eggNOG" id="COG1680">
    <property type="taxonomic scope" value="Bacteria"/>
</dbReference>
<evidence type="ECO:0000256" key="2">
    <source>
        <dbReference type="ARBA" id="ARBA00023136"/>
    </source>
</evidence>
<dbReference type="PANTHER" id="PTHR46825:SF11">
    <property type="entry name" value="PENICILLIN-BINDING PROTEIN 4"/>
    <property type="match status" value="1"/>
</dbReference>
<evidence type="ECO:0000256" key="1">
    <source>
        <dbReference type="ARBA" id="ARBA00004370"/>
    </source>
</evidence>
<dbReference type="GO" id="GO:0016020">
    <property type="term" value="C:membrane"/>
    <property type="evidence" value="ECO:0007669"/>
    <property type="project" value="UniProtKB-SubCell"/>
</dbReference>
<feature type="domain" description="Beta-lactamase-related" evidence="3">
    <location>
        <begin position="46"/>
        <end position="331"/>
    </location>
</feature>
<sequence length="351" mass="40301">MEKLDVVKSIEESFRKQVRKDKNLKSACLLVHSEKHNIHLNANEGLVDPNQPVYMASVGKLFTSTLISILFEHGHLTFDDAITSYLDYPFMEALHVHDGNDYTDEIKIRHLLNHTSGLSDNFRPLLEKFLQDKNFYITPEEAIAWSKHHHAEFPPGKGFQYTDTNYHILGLIIEKITKLPFHEAVTQYIYEPLGMMHSSILYYSEPLDETTHPVADFYIENNKVTNYKGYAAIDYAGGAVVSTGEDLLKFMQALTNHRLVKEETLEKMKQDKVKYGMGIDYGYGMMQFKPVPLLMPKIFAMWGHAGATGAYMFYHPTFDAYIIGTFNDFSYEKKGVKFVLMKVITQLAKIK</sequence>
<dbReference type="RefSeq" id="WP_013490521.1">
    <property type="nucleotide sequence ID" value="NC_014829.1"/>
</dbReference>